<gene>
    <name evidence="2" type="ORF">MRATA1EN1_LOCUS19889</name>
</gene>
<dbReference type="EMBL" id="OX459939">
    <property type="protein sequence ID" value="CAI9170927.1"/>
    <property type="molecule type" value="Genomic_DNA"/>
</dbReference>
<proteinExistence type="predicted"/>
<evidence type="ECO:0000256" key="1">
    <source>
        <dbReference type="SAM" id="MobiDB-lite"/>
    </source>
</evidence>
<evidence type="ECO:0000313" key="2">
    <source>
        <dbReference type="EMBL" id="CAI9170927.1"/>
    </source>
</evidence>
<reference evidence="2" key="1">
    <citation type="submission" date="2023-04" db="EMBL/GenBank/DDBJ databases">
        <authorList>
            <consortium name="ELIXIR-Norway"/>
        </authorList>
    </citation>
    <scope>NUCLEOTIDE SEQUENCE [LARGE SCALE GENOMIC DNA]</scope>
</reference>
<keyword evidence="3" id="KW-1185">Reference proteome</keyword>
<evidence type="ECO:0000313" key="3">
    <source>
        <dbReference type="Proteomes" id="UP001176941"/>
    </source>
</evidence>
<organism evidence="2 3">
    <name type="scientific">Rangifer tarandus platyrhynchus</name>
    <name type="common">Svalbard reindeer</name>
    <dbReference type="NCBI Taxonomy" id="3082113"/>
    <lineage>
        <taxon>Eukaryota</taxon>
        <taxon>Metazoa</taxon>
        <taxon>Chordata</taxon>
        <taxon>Craniata</taxon>
        <taxon>Vertebrata</taxon>
        <taxon>Euteleostomi</taxon>
        <taxon>Mammalia</taxon>
        <taxon>Eutheria</taxon>
        <taxon>Laurasiatheria</taxon>
        <taxon>Artiodactyla</taxon>
        <taxon>Ruminantia</taxon>
        <taxon>Pecora</taxon>
        <taxon>Cervidae</taxon>
        <taxon>Odocoileinae</taxon>
        <taxon>Rangifer</taxon>
    </lineage>
</organism>
<dbReference type="Proteomes" id="UP001176941">
    <property type="component" value="Chromosome 3"/>
</dbReference>
<name>A0ABN8ZAJ3_RANTA</name>
<protein>
    <submittedName>
        <fullName evidence="2">Uncharacterized protein</fullName>
    </submittedName>
</protein>
<sequence length="358" mass="38332">MAPGCPAVFTEGARESLAEVETKHVRGGGQRVRKESPFRITRAGFEALYVLRGDSVQVALVLRVRSSEKPRLETRICDLVSQMVTAGVLPVDEMVRGQDLKDNYQLDLLCALDQTAPCPPLCQQDACVTRLAGTDADVPSQHREEAIEGREMLSNLDKVSYVQCSFKTCVCWAGAKAEIRSRWYISAVRQVRLGSCLEDGPSLESGCGEKVTMKRARVVGGVAGSTCSQSQKLTGARAVTGRMEGTDVGGRPVASTQELPASVSASFSSKLQGKQARYLEVLMEHQSGLWGAGLCQADLRADFVIPEQISERQGQCGLCPSHAASDPPLPGFRAPGVSSGKPNLRSLQCPLGPTPCGP</sequence>
<feature type="region of interest" description="Disordered" evidence="1">
    <location>
        <begin position="327"/>
        <end position="358"/>
    </location>
</feature>
<accession>A0ABN8ZAJ3</accession>